<evidence type="ECO:0000313" key="1">
    <source>
        <dbReference type="EMBL" id="GBG29847.1"/>
    </source>
</evidence>
<dbReference type="Proteomes" id="UP000241890">
    <property type="component" value="Unassembled WGS sequence"/>
</dbReference>
<gene>
    <name evidence="1" type="ORF">FCC1311_060672</name>
</gene>
<name>A0A2R5GG35_9STRA</name>
<reference evidence="1 2" key="1">
    <citation type="submission" date="2017-12" db="EMBL/GenBank/DDBJ databases">
        <title>Sequencing, de novo assembly and annotation of complete genome of a new Thraustochytrid species, strain FCC1311.</title>
        <authorList>
            <person name="Sedici K."/>
            <person name="Godart F."/>
            <person name="Aiese Cigliano R."/>
            <person name="Sanseverino W."/>
            <person name="Barakat M."/>
            <person name="Ortet P."/>
            <person name="Marechal E."/>
            <person name="Cagnac O."/>
            <person name="Amato A."/>
        </authorList>
    </citation>
    <scope>NUCLEOTIDE SEQUENCE [LARGE SCALE GENOMIC DNA]</scope>
</reference>
<accession>A0A2R5GG35</accession>
<evidence type="ECO:0000313" key="2">
    <source>
        <dbReference type="Proteomes" id="UP000241890"/>
    </source>
</evidence>
<comment type="caution">
    <text evidence="1">The sequence shown here is derived from an EMBL/GenBank/DDBJ whole genome shotgun (WGS) entry which is preliminary data.</text>
</comment>
<protein>
    <submittedName>
        <fullName evidence="1">Uncharacterized protein</fullName>
    </submittedName>
</protein>
<keyword evidence="2" id="KW-1185">Reference proteome</keyword>
<proteinExistence type="predicted"/>
<organism evidence="1 2">
    <name type="scientific">Hondaea fermentalgiana</name>
    <dbReference type="NCBI Taxonomy" id="2315210"/>
    <lineage>
        <taxon>Eukaryota</taxon>
        <taxon>Sar</taxon>
        <taxon>Stramenopiles</taxon>
        <taxon>Bigyra</taxon>
        <taxon>Labyrinthulomycetes</taxon>
        <taxon>Thraustochytrida</taxon>
        <taxon>Thraustochytriidae</taxon>
        <taxon>Hondaea</taxon>
    </lineage>
</organism>
<sequence length="107" mass="11376">MPWHMEEDEIDALAANFLSAFGDVLAQSTNYGEAPASPMDLPFDMADGSLDSATKCPTLDGEDDHGHDFRALCQLSSSGLGFKAGPGGLPEAGSLEDAEQEFLRLTR</sequence>
<dbReference type="AlphaFoldDB" id="A0A2R5GG35"/>
<dbReference type="EMBL" id="BEYU01000067">
    <property type="protein sequence ID" value="GBG29847.1"/>
    <property type="molecule type" value="Genomic_DNA"/>
</dbReference>
<dbReference type="InParanoid" id="A0A2R5GG35"/>